<keyword evidence="1" id="KW-0472">Membrane</keyword>
<dbReference type="EMBL" id="BK059087">
    <property type="protein sequence ID" value="DAE28493.1"/>
    <property type="molecule type" value="Genomic_DNA"/>
</dbReference>
<keyword evidence="1" id="KW-1133">Transmembrane helix</keyword>
<name>A0A8S5RBQ7_9VIRU</name>
<protein>
    <submittedName>
        <fullName evidence="2">Uncharacterized protein</fullName>
    </submittedName>
</protein>
<keyword evidence="1" id="KW-0812">Transmembrane</keyword>
<organism evidence="2">
    <name type="scientific">virus sp. ct9pU4</name>
    <dbReference type="NCBI Taxonomy" id="2828248"/>
    <lineage>
        <taxon>Viruses</taxon>
    </lineage>
</organism>
<evidence type="ECO:0000256" key="1">
    <source>
        <dbReference type="SAM" id="Phobius"/>
    </source>
</evidence>
<feature type="transmembrane region" description="Helical" evidence="1">
    <location>
        <begin position="12"/>
        <end position="32"/>
    </location>
</feature>
<accession>A0A8S5RBQ7</accession>
<proteinExistence type="predicted"/>
<evidence type="ECO:0000313" key="2">
    <source>
        <dbReference type="EMBL" id="DAE28493.1"/>
    </source>
</evidence>
<reference evidence="2" key="1">
    <citation type="journal article" date="2021" name="Proc. Natl. Acad. Sci. U.S.A.">
        <title>A Catalog of Tens of Thousands of Viruses from Human Metagenomes Reveals Hidden Associations with Chronic Diseases.</title>
        <authorList>
            <person name="Tisza M.J."/>
            <person name="Buck C.B."/>
        </authorList>
    </citation>
    <scope>NUCLEOTIDE SEQUENCE</scope>
    <source>
        <strain evidence="2">Ct9pU4</strain>
    </source>
</reference>
<sequence>MAYLYLILYYSLTPYSPTAVGLLGLVTFLGYVKEKSYNNIVC</sequence>